<keyword evidence="3" id="KW-1003">Cell membrane</keyword>
<keyword evidence="5 7" id="KW-1133">Transmembrane helix</keyword>
<dbReference type="PANTHER" id="PTHR33452">
    <property type="entry name" value="OXIDOREDUCTASE CATD-RELATED"/>
    <property type="match status" value="1"/>
</dbReference>
<evidence type="ECO:0000256" key="7">
    <source>
        <dbReference type="SAM" id="Phobius"/>
    </source>
</evidence>
<protein>
    <submittedName>
        <fullName evidence="8">DoxX family protein</fullName>
    </submittedName>
</protein>
<comment type="similarity">
    <text evidence="2">Belongs to the DoxX family.</text>
</comment>
<evidence type="ECO:0000313" key="9">
    <source>
        <dbReference type="Proteomes" id="UP001595887"/>
    </source>
</evidence>
<keyword evidence="9" id="KW-1185">Reference proteome</keyword>
<dbReference type="PANTHER" id="PTHR33452:SF1">
    <property type="entry name" value="INNER MEMBRANE PROTEIN YPHA-RELATED"/>
    <property type="match status" value="1"/>
</dbReference>
<reference evidence="9" key="1">
    <citation type="journal article" date="2019" name="Int. J. Syst. Evol. Microbiol.">
        <title>The Global Catalogue of Microorganisms (GCM) 10K type strain sequencing project: providing services to taxonomists for standard genome sequencing and annotation.</title>
        <authorList>
            <consortium name="The Broad Institute Genomics Platform"/>
            <consortium name="The Broad Institute Genome Sequencing Center for Infectious Disease"/>
            <person name="Wu L."/>
            <person name="Ma J."/>
        </authorList>
    </citation>
    <scope>NUCLEOTIDE SEQUENCE [LARGE SCALE GENOMIC DNA]</scope>
    <source>
        <strain evidence="9">CECT 8531</strain>
    </source>
</reference>
<evidence type="ECO:0000256" key="1">
    <source>
        <dbReference type="ARBA" id="ARBA00004651"/>
    </source>
</evidence>
<evidence type="ECO:0000256" key="2">
    <source>
        <dbReference type="ARBA" id="ARBA00006679"/>
    </source>
</evidence>
<dbReference type="InterPro" id="IPR032808">
    <property type="entry name" value="DoxX"/>
</dbReference>
<evidence type="ECO:0000256" key="5">
    <source>
        <dbReference type="ARBA" id="ARBA00022989"/>
    </source>
</evidence>
<sequence>MKKIVGLYDKAVAVISGRAAEAISLLFVRIALAGIFWRSARTKVEDGSWLQMKELTVDLFRDEYGMPFPEVTGLIATYAEHFLPILIILGLFTRFGAAGLLVMTLVIQFFVYPEAWWSVHILWVVLALTLIVRGGGLLTLDHLLAGKRKGAAE</sequence>
<name>A0ABV8RBP3_9SPHN</name>
<accession>A0ABV8RBP3</accession>
<dbReference type="Pfam" id="PF07681">
    <property type="entry name" value="DoxX"/>
    <property type="match status" value="1"/>
</dbReference>
<comment type="subcellular location">
    <subcellularLocation>
        <location evidence="1">Cell membrane</location>
        <topology evidence="1">Multi-pass membrane protein</topology>
    </subcellularLocation>
</comment>
<evidence type="ECO:0000256" key="3">
    <source>
        <dbReference type="ARBA" id="ARBA00022475"/>
    </source>
</evidence>
<gene>
    <name evidence="8" type="ORF">ACFOWX_00130</name>
</gene>
<dbReference type="Proteomes" id="UP001595887">
    <property type="component" value="Unassembled WGS sequence"/>
</dbReference>
<organism evidence="8 9">
    <name type="scientific">Sphingorhabdus arenilitoris</name>
    <dbReference type="NCBI Taxonomy" id="1490041"/>
    <lineage>
        <taxon>Bacteria</taxon>
        <taxon>Pseudomonadati</taxon>
        <taxon>Pseudomonadota</taxon>
        <taxon>Alphaproteobacteria</taxon>
        <taxon>Sphingomonadales</taxon>
        <taxon>Sphingomonadaceae</taxon>
        <taxon>Sphingorhabdus</taxon>
    </lineage>
</organism>
<proteinExistence type="inferred from homology"/>
<evidence type="ECO:0000256" key="6">
    <source>
        <dbReference type="ARBA" id="ARBA00023136"/>
    </source>
</evidence>
<dbReference type="RefSeq" id="WP_381420424.1">
    <property type="nucleotide sequence ID" value="NZ_JBHSDH010000005.1"/>
</dbReference>
<feature type="transmembrane region" description="Helical" evidence="7">
    <location>
        <begin position="85"/>
        <end position="111"/>
    </location>
</feature>
<evidence type="ECO:0000313" key="8">
    <source>
        <dbReference type="EMBL" id="MFC4290822.1"/>
    </source>
</evidence>
<dbReference type="InterPro" id="IPR051907">
    <property type="entry name" value="DoxX-like_oxidoreductase"/>
</dbReference>
<feature type="transmembrane region" description="Helical" evidence="7">
    <location>
        <begin position="12"/>
        <end position="37"/>
    </location>
</feature>
<feature type="transmembrane region" description="Helical" evidence="7">
    <location>
        <begin position="117"/>
        <end position="140"/>
    </location>
</feature>
<evidence type="ECO:0000256" key="4">
    <source>
        <dbReference type="ARBA" id="ARBA00022692"/>
    </source>
</evidence>
<comment type="caution">
    <text evidence="8">The sequence shown here is derived from an EMBL/GenBank/DDBJ whole genome shotgun (WGS) entry which is preliminary data.</text>
</comment>
<keyword evidence="6 7" id="KW-0472">Membrane</keyword>
<dbReference type="EMBL" id="JBHSDH010000005">
    <property type="protein sequence ID" value="MFC4290822.1"/>
    <property type="molecule type" value="Genomic_DNA"/>
</dbReference>
<keyword evidence="4 7" id="KW-0812">Transmembrane</keyword>